<dbReference type="InterPro" id="IPR005123">
    <property type="entry name" value="Oxoglu/Fe-dep_dioxygenase_dom"/>
</dbReference>
<evidence type="ECO:0000256" key="4">
    <source>
        <dbReference type="ARBA" id="ARBA00022842"/>
    </source>
</evidence>
<organism evidence="11 12">
    <name type="scientific">Perkinsus olseni</name>
    <name type="common">Perkinsus atlanticus</name>
    <dbReference type="NCBI Taxonomy" id="32597"/>
    <lineage>
        <taxon>Eukaryota</taxon>
        <taxon>Sar</taxon>
        <taxon>Alveolata</taxon>
        <taxon>Perkinsozoa</taxon>
        <taxon>Perkinsea</taxon>
        <taxon>Perkinsida</taxon>
        <taxon>Perkinsidae</taxon>
        <taxon>Perkinsus</taxon>
    </lineage>
</organism>
<feature type="domain" description="Fe2OG dioxygenase" evidence="9">
    <location>
        <begin position="325"/>
        <end position="434"/>
    </location>
</feature>
<dbReference type="GO" id="GO:0051213">
    <property type="term" value="F:dioxygenase activity"/>
    <property type="evidence" value="ECO:0007669"/>
    <property type="project" value="UniProtKB-KW"/>
</dbReference>
<dbReference type="InterPro" id="IPR030393">
    <property type="entry name" value="G_ENGB_dom"/>
</dbReference>
<keyword evidence="7" id="KW-0408">Iron</keyword>
<keyword evidence="4" id="KW-0460">Magnesium</keyword>
<keyword evidence="2" id="KW-0479">Metal-binding</keyword>
<proteinExistence type="predicted"/>
<evidence type="ECO:0000259" key="9">
    <source>
        <dbReference type="PROSITE" id="PS51471"/>
    </source>
</evidence>
<dbReference type="Gene3D" id="2.60.120.620">
    <property type="entry name" value="q2cbj1_9rhob like domain"/>
    <property type="match status" value="1"/>
</dbReference>
<dbReference type="PANTHER" id="PTHR11649">
    <property type="entry name" value="MSS1/TRME-RELATED GTP-BINDING PROTEIN"/>
    <property type="match status" value="1"/>
</dbReference>
<dbReference type="PROSITE" id="PS51706">
    <property type="entry name" value="G_ENGB"/>
    <property type="match status" value="1"/>
</dbReference>
<keyword evidence="5" id="KW-0223">Dioxygenase</keyword>
<dbReference type="GO" id="GO:0016705">
    <property type="term" value="F:oxidoreductase activity, acting on paired donors, with incorporation or reduction of molecular oxygen"/>
    <property type="evidence" value="ECO:0007669"/>
    <property type="project" value="InterPro"/>
</dbReference>
<dbReference type="PANTHER" id="PTHR11649:SF13">
    <property type="entry name" value="ENGB-TYPE G DOMAIN-CONTAINING PROTEIN"/>
    <property type="match status" value="1"/>
</dbReference>
<evidence type="ECO:0000256" key="1">
    <source>
        <dbReference type="ARBA" id="ARBA00001961"/>
    </source>
</evidence>
<evidence type="ECO:0000256" key="8">
    <source>
        <dbReference type="ARBA" id="ARBA00023134"/>
    </source>
</evidence>
<dbReference type="PROSITE" id="PS51471">
    <property type="entry name" value="FE2OG_OXY"/>
    <property type="match status" value="1"/>
</dbReference>
<evidence type="ECO:0000256" key="5">
    <source>
        <dbReference type="ARBA" id="ARBA00022964"/>
    </source>
</evidence>
<dbReference type="GO" id="GO:0005506">
    <property type="term" value="F:iron ion binding"/>
    <property type="evidence" value="ECO:0007669"/>
    <property type="project" value="InterPro"/>
</dbReference>
<evidence type="ECO:0000256" key="3">
    <source>
        <dbReference type="ARBA" id="ARBA00022741"/>
    </source>
</evidence>
<dbReference type="InterPro" id="IPR006620">
    <property type="entry name" value="Pro_4_hyd_alph"/>
</dbReference>
<evidence type="ECO:0000313" key="12">
    <source>
        <dbReference type="Proteomes" id="UP000572268"/>
    </source>
</evidence>
<evidence type="ECO:0000256" key="2">
    <source>
        <dbReference type="ARBA" id="ARBA00022723"/>
    </source>
</evidence>
<dbReference type="GO" id="GO:0031418">
    <property type="term" value="F:L-ascorbic acid binding"/>
    <property type="evidence" value="ECO:0007669"/>
    <property type="project" value="InterPro"/>
</dbReference>
<dbReference type="InterPro" id="IPR044862">
    <property type="entry name" value="Pro_4_hyd_alph_FE2OG_OXY"/>
</dbReference>
<dbReference type="InterPro" id="IPR006073">
    <property type="entry name" value="GTP-bd"/>
</dbReference>
<dbReference type="SUPFAM" id="SSF52540">
    <property type="entry name" value="P-loop containing nucleoside triphosphate hydrolases"/>
    <property type="match status" value="1"/>
</dbReference>
<dbReference type="Gene3D" id="3.40.50.300">
    <property type="entry name" value="P-loop containing nucleotide triphosphate hydrolases"/>
    <property type="match status" value="1"/>
</dbReference>
<feature type="domain" description="EngB-type G" evidence="10">
    <location>
        <begin position="526"/>
        <end position="724"/>
    </location>
</feature>
<name>A0A7J6M707_PEROL</name>
<dbReference type="Pfam" id="PF01926">
    <property type="entry name" value="MMR_HSR1"/>
    <property type="match status" value="1"/>
</dbReference>
<keyword evidence="8" id="KW-0342">GTP-binding</keyword>
<evidence type="ECO:0000256" key="6">
    <source>
        <dbReference type="ARBA" id="ARBA00023002"/>
    </source>
</evidence>
<dbReference type="SMART" id="SM00702">
    <property type="entry name" value="P4Hc"/>
    <property type="match status" value="1"/>
</dbReference>
<dbReference type="Proteomes" id="UP000572268">
    <property type="component" value="Unassembled WGS sequence"/>
</dbReference>
<comment type="caution">
    <text evidence="11">The sequence shown here is derived from an EMBL/GenBank/DDBJ whole genome shotgun (WGS) entry which is preliminary data.</text>
</comment>
<evidence type="ECO:0000313" key="11">
    <source>
        <dbReference type="EMBL" id="KAF4667186.1"/>
    </source>
</evidence>
<reference evidence="11 12" key="1">
    <citation type="submission" date="2020-04" db="EMBL/GenBank/DDBJ databases">
        <title>Perkinsus olseni comparative genomics.</title>
        <authorList>
            <person name="Bogema D.R."/>
        </authorList>
    </citation>
    <scope>NUCLEOTIDE SEQUENCE [LARGE SCALE GENOMIC DNA]</scope>
    <source>
        <strain evidence="11">ATCC PRA-31</strain>
    </source>
</reference>
<dbReference type="GO" id="GO:0005525">
    <property type="term" value="F:GTP binding"/>
    <property type="evidence" value="ECO:0007669"/>
    <property type="project" value="UniProtKB-KW"/>
</dbReference>
<accession>A0A7J6M707</accession>
<keyword evidence="6" id="KW-0560">Oxidoreductase</keyword>
<evidence type="ECO:0000256" key="7">
    <source>
        <dbReference type="ARBA" id="ARBA00023004"/>
    </source>
</evidence>
<keyword evidence="3" id="KW-0547">Nucleotide-binding</keyword>
<protein>
    <submittedName>
        <fullName evidence="11">GTP-binding protein</fullName>
    </submittedName>
</protein>
<dbReference type="EMBL" id="JABANN010000187">
    <property type="protein sequence ID" value="KAF4667186.1"/>
    <property type="molecule type" value="Genomic_DNA"/>
</dbReference>
<dbReference type="CDD" id="cd01876">
    <property type="entry name" value="YihA_EngB"/>
    <property type="match status" value="1"/>
</dbReference>
<comment type="cofactor">
    <cofactor evidence="1">
        <name>L-ascorbate</name>
        <dbReference type="ChEBI" id="CHEBI:38290"/>
    </cofactor>
</comment>
<sequence>MAAADEAAPEKVRTLTESRGKIKEDDDVALDVVVDLIVRGFAENTRHLQDIERKVRSGTNTEPRAVVGSSIFTGAKCAHSHHHDHSTADDPIGKEVDELLEPPSLRTMVPAIIRSCTDVYNKVVHRAREDGEDMPDEVRSYVRKECLLNSAKQEIVTTGRKWLQSQNQSRSTEGGTYANPIALKQSPVCEIDGSHPLDRLQPDTIRSLMEKGWAVQDGFIGMREVKKIRKEIELLEFEGHFDTLYGQSLIGLRNDKICYPKYKGSFVLDCSALSFEYSRFSSLRSGLDLDVEAYEWLRWLIAERLQDLPFELNAKLSGEHMLLQIHTQIQVGIYPAENGFYKRHMDGGYGEKDVGRTFSAVVFMNSEKDYREDGGDGGEVVLYGEGPDDRVLKKISPVGGRLVLYNSRVVPHEILPTSCGSGERRIAVTAFLTGPQTTKKAYRSVRSRPVSVGSVSVAELSARARGINPVLARAWVHVYDTTAESAPWLSEENMIYARELFSKKVVGYPLIGLWNVERKSANNAHRTPAVVICGRSNVGKSTLINELLYGRQFDQVKHRARLSSHNITHAPVSNKAGRTRHIFRFDLGDRLRLVDLPGYGFAEVEGSVRDEWATLIERYLQVAGEESSQLQRAISLVDARRGVKGLDRALWDMLQEKRIPFQVVLTKVDLVHDVYELHDTMEHIIAILQEYDREVLWPYIHAVSSLHKHGINDLLLSLSAVARDFEMLGQARRVSGGG</sequence>
<dbReference type="Pfam" id="PF13640">
    <property type="entry name" value="2OG-FeII_Oxy_3"/>
    <property type="match status" value="1"/>
</dbReference>
<gene>
    <name evidence="11" type="primary">GTPBP8</name>
    <name evidence="11" type="ORF">FOL46_002648</name>
</gene>
<evidence type="ECO:0000259" key="10">
    <source>
        <dbReference type="PROSITE" id="PS51706"/>
    </source>
</evidence>
<dbReference type="InterPro" id="IPR027417">
    <property type="entry name" value="P-loop_NTPase"/>
</dbReference>
<dbReference type="AlphaFoldDB" id="A0A7J6M707"/>